<comment type="subcellular location">
    <subcellularLocation>
        <location evidence="1">Cell membrane</location>
        <topology evidence="1">Multi-pass membrane protein</topology>
    </subcellularLocation>
</comment>
<feature type="transmembrane region" description="Helical" evidence="6">
    <location>
        <begin position="232"/>
        <end position="251"/>
    </location>
</feature>
<dbReference type="PANTHER" id="PTHR30213">
    <property type="entry name" value="INNER MEMBRANE PROTEIN YHJD"/>
    <property type="match status" value="1"/>
</dbReference>
<evidence type="ECO:0000313" key="8">
    <source>
        <dbReference type="Proteomes" id="UP000823927"/>
    </source>
</evidence>
<keyword evidence="2" id="KW-1003">Cell membrane</keyword>
<dbReference type="Proteomes" id="UP000823927">
    <property type="component" value="Unassembled WGS sequence"/>
</dbReference>
<gene>
    <name evidence="7" type="ORF">IAB46_15125</name>
</gene>
<name>A0A9D1F789_9FIRM</name>
<protein>
    <submittedName>
        <fullName evidence="7">YihY/virulence factor BrkB family protein</fullName>
    </submittedName>
</protein>
<comment type="caution">
    <text evidence="7">The sequence shown here is derived from an EMBL/GenBank/DDBJ whole genome shotgun (WGS) entry which is preliminary data.</text>
</comment>
<dbReference type="EMBL" id="DVIT01000065">
    <property type="protein sequence ID" value="HIS48851.1"/>
    <property type="molecule type" value="Genomic_DNA"/>
</dbReference>
<evidence type="ECO:0000256" key="1">
    <source>
        <dbReference type="ARBA" id="ARBA00004651"/>
    </source>
</evidence>
<sequence length="278" mass="31641">MLNVISWIKDIMNKIKDDHVSAYAAQSAFFIILSAVPFLMLLLILLNYVPIKIETLITNINDFFPTDAGNFITAIINEIKTKTSGTVLSITIITLLWTSGKGILALTRGLNSVYGIKESRNYILLRVISTFYTLLLAVMIIFTLGFLVFGNRIYLWICEKVPFLNHVAAFLISIRTISSMAILTALFLIFYKVLPNRKGRLMHQLPGAVFAALGWMISSYIFSIYVDFSSGLSYMYGSLTSIIITMLWLYFCMNIFFFGAELNVLCFPLDRDHYDLRY</sequence>
<dbReference type="GO" id="GO:0005886">
    <property type="term" value="C:plasma membrane"/>
    <property type="evidence" value="ECO:0007669"/>
    <property type="project" value="UniProtKB-SubCell"/>
</dbReference>
<evidence type="ECO:0000256" key="2">
    <source>
        <dbReference type="ARBA" id="ARBA00022475"/>
    </source>
</evidence>
<feature type="transmembrane region" description="Helical" evidence="6">
    <location>
        <begin position="20"/>
        <end position="46"/>
    </location>
</feature>
<evidence type="ECO:0000256" key="3">
    <source>
        <dbReference type="ARBA" id="ARBA00022692"/>
    </source>
</evidence>
<reference evidence="7" key="1">
    <citation type="submission" date="2020-10" db="EMBL/GenBank/DDBJ databases">
        <authorList>
            <person name="Gilroy R."/>
        </authorList>
    </citation>
    <scope>NUCLEOTIDE SEQUENCE</scope>
    <source>
        <strain evidence="7">CHK178-757</strain>
    </source>
</reference>
<feature type="transmembrane region" description="Helical" evidence="6">
    <location>
        <begin position="127"/>
        <end position="149"/>
    </location>
</feature>
<feature type="transmembrane region" description="Helical" evidence="6">
    <location>
        <begin position="205"/>
        <end position="226"/>
    </location>
</feature>
<reference evidence="7" key="2">
    <citation type="journal article" date="2021" name="PeerJ">
        <title>Extensive microbial diversity within the chicken gut microbiome revealed by metagenomics and culture.</title>
        <authorList>
            <person name="Gilroy R."/>
            <person name="Ravi A."/>
            <person name="Getino M."/>
            <person name="Pursley I."/>
            <person name="Horton D.L."/>
            <person name="Alikhan N.F."/>
            <person name="Baker D."/>
            <person name="Gharbi K."/>
            <person name="Hall N."/>
            <person name="Watson M."/>
            <person name="Adriaenssens E.M."/>
            <person name="Foster-Nyarko E."/>
            <person name="Jarju S."/>
            <person name="Secka A."/>
            <person name="Antonio M."/>
            <person name="Oren A."/>
            <person name="Chaudhuri R.R."/>
            <person name="La Ragione R."/>
            <person name="Hildebrand F."/>
            <person name="Pallen M.J."/>
        </authorList>
    </citation>
    <scope>NUCLEOTIDE SEQUENCE</scope>
    <source>
        <strain evidence="7">CHK178-757</strain>
    </source>
</reference>
<keyword evidence="5 6" id="KW-0472">Membrane</keyword>
<keyword evidence="4 6" id="KW-1133">Transmembrane helix</keyword>
<evidence type="ECO:0000313" key="7">
    <source>
        <dbReference type="EMBL" id="HIS48851.1"/>
    </source>
</evidence>
<organism evidence="7 8">
    <name type="scientific">Candidatus Scybalocola faecigallinarum</name>
    <dbReference type="NCBI Taxonomy" id="2840941"/>
    <lineage>
        <taxon>Bacteria</taxon>
        <taxon>Bacillati</taxon>
        <taxon>Bacillota</taxon>
        <taxon>Clostridia</taxon>
        <taxon>Lachnospirales</taxon>
        <taxon>Lachnospiraceae</taxon>
        <taxon>Lachnospiraceae incertae sedis</taxon>
        <taxon>Candidatus Scybalocola (ex Gilroy et al. 2021)</taxon>
    </lineage>
</organism>
<feature type="transmembrane region" description="Helical" evidence="6">
    <location>
        <begin position="169"/>
        <end position="193"/>
    </location>
</feature>
<dbReference type="PIRSF" id="PIRSF035875">
    <property type="entry name" value="RNase_BN"/>
    <property type="match status" value="1"/>
</dbReference>
<accession>A0A9D1F789</accession>
<proteinExistence type="predicted"/>
<dbReference type="NCBIfam" id="TIGR00765">
    <property type="entry name" value="yihY_not_rbn"/>
    <property type="match status" value="1"/>
</dbReference>
<dbReference type="PANTHER" id="PTHR30213:SF0">
    <property type="entry name" value="UPF0761 MEMBRANE PROTEIN YIHY"/>
    <property type="match status" value="1"/>
</dbReference>
<dbReference type="AlphaFoldDB" id="A0A9D1F789"/>
<evidence type="ECO:0000256" key="4">
    <source>
        <dbReference type="ARBA" id="ARBA00022989"/>
    </source>
</evidence>
<evidence type="ECO:0000256" key="6">
    <source>
        <dbReference type="SAM" id="Phobius"/>
    </source>
</evidence>
<keyword evidence="3 6" id="KW-0812">Transmembrane</keyword>
<dbReference type="InterPro" id="IPR017039">
    <property type="entry name" value="Virul_fac_BrkB"/>
</dbReference>
<evidence type="ECO:0000256" key="5">
    <source>
        <dbReference type="ARBA" id="ARBA00023136"/>
    </source>
</evidence>
<dbReference type="Pfam" id="PF03631">
    <property type="entry name" value="Virul_fac_BrkB"/>
    <property type="match status" value="1"/>
</dbReference>